<dbReference type="InterPro" id="IPR015889">
    <property type="entry name" value="Intradiol_dOase_core"/>
</dbReference>
<comment type="caution">
    <text evidence="5">The sequence shown here is derived from an EMBL/GenBank/DDBJ whole genome shotgun (WGS) entry which is preliminary data.</text>
</comment>
<evidence type="ECO:0000313" key="5">
    <source>
        <dbReference type="EMBL" id="KAB0264415.1"/>
    </source>
</evidence>
<evidence type="ECO:0000259" key="4">
    <source>
        <dbReference type="Pfam" id="PF00775"/>
    </source>
</evidence>
<evidence type="ECO:0000256" key="1">
    <source>
        <dbReference type="ARBA" id="ARBA00007825"/>
    </source>
</evidence>
<dbReference type="EMBL" id="VCMV01000071">
    <property type="protein sequence ID" value="KAB0264415.1"/>
    <property type="molecule type" value="Genomic_DNA"/>
</dbReference>
<evidence type="ECO:0000256" key="2">
    <source>
        <dbReference type="ARBA" id="ARBA00022964"/>
    </source>
</evidence>
<dbReference type="AlphaFoldDB" id="A0A5N3P3V4"/>
<sequence>MSYHPSLLLDRRTLLTQAALTVAAVMSPRELVAAELAPTPGQTEGPFYPVEFPPDMDNDLVRVTGQAARAVGQVIHISGRVMDTRGQPKTGSIVEIWQCDANGIYRHPRAGDQGRIDHAFQGYGRTQVSEQGEYRFRTIRPVPYPGRTPHIHFAVHVPGYGRLVTQMYIEGEPLNSRDRLLNSIRDAKARRSVIVPLAAQQSPEPSALHGQFDIVVAA</sequence>
<dbReference type="Pfam" id="PF00775">
    <property type="entry name" value="Dioxygenase_C"/>
    <property type="match status" value="1"/>
</dbReference>
<proteinExistence type="inferred from homology"/>
<dbReference type="CDD" id="cd03459">
    <property type="entry name" value="3_4-PCD"/>
    <property type="match status" value="1"/>
</dbReference>
<organism evidence="5 6">
    <name type="scientific">Microvirga brassicacearum</name>
    <dbReference type="NCBI Taxonomy" id="2580413"/>
    <lineage>
        <taxon>Bacteria</taxon>
        <taxon>Pseudomonadati</taxon>
        <taxon>Pseudomonadota</taxon>
        <taxon>Alphaproteobacteria</taxon>
        <taxon>Hyphomicrobiales</taxon>
        <taxon>Methylobacteriaceae</taxon>
        <taxon>Microvirga</taxon>
    </lineage>
</organism>
<comment type="similarity">
    <text evidence="1">Belongs to the intradiol ring-cleavage dioxygenase family.</text>
</comment>
<keyword evidence="6" id="KW-1185">Reference proteome</keyword>
<dbReference type="InterPro" id="IPR039387">
    <property type="entry name" value="3_4-PCD"/>
</dbReference>
<keyword evidence="2 5" id="KW-0223">Dioxygenase</keyword>
<dbReference type="InterPro" id="IPR050770">
    <property type="entry name" value="Intradiol_RC_Dioxygenase"/>
</dbReference>
<dbReference type="InterPro" id="IPR000627">
    <property type="entry name" value="Intradiol_dOase_C"/>
</dbReference>
<feature type="domain" description="Intradiol ring-cleavage dioxygenases" evidence="4">
    <location>
        <begin position="44"/>
        <end position="216"/>
    </location>
</feature>
<name>A0A5N3P3V4_9HYPH</name>
<reference evidence="5 6" key="1">
    <citation type="journal article" date="2019" name="Microorganisms">
        <title>Genome Insights into the Novel Species Microvirga brassicacearum, a Rapeseed Endophyte with Biotechnological Potential.</title>
        <authorList>
            <person name="Jimenez-Gomez A."/>
            <person name="Saati-Santamaria Z."/>
            <person name="Igual J.M."/>
            <person name="Rivas R."/>
            <person name="Mateos P.F."/>
            <person name="Garcia-Fraile P."/>
        </authorList>
    </citation>
    <scope>NUCLEOTIDE SEQUENCE [LARGE SCALE GENOMIC DNA]</scope>
    <source>
        <strain evidence="5 6">CDVBN77</strain>
    </source>
</reference>
<evidence type="ECO:0000256" key="3">
    <source>
        <dbReference type="ARBA" id="ARBA00023002"/>
    </source>
</evidence>
<dbReference type="Gene3D" id="2.60.130.10">
    <property type="entry name" value="Aromatic compound dioxygenase"/>
    <property type="match status" value="1"/>
</dbReference>
<accession>A0A5N3P3V4</accession>
<dbReference type="GO" id="GO:0008199">
    <property type="term" value="F:ferric iron binding"/>
    <property type="evidence" value="ECO:0007669"/>
    <property type="project" value="InterPro"/>
</dbReference>
<protein>
    <submittedName>
        <fullName evidence="5">Intradiol ring-cleavage dioxygenase</fullName>
    </submittedName>
</protein>
<dbReference type="PANTHER" id="PTHR33711">
    <property type="entry name" value="DIOXYGENASE, PUTATIVE (AFU_ORTHOLOGUE AFUA_2G02910)-RELATED"/>
    <property type="match status" value="1"/>
</dbReference>
<dbReference type="RefSeq" id="WP_150949082.1">
    <property type="nucleotide sequence ID" value="NZ_VCMV01000071.1"/>
</dbReference>
<dbReference type="Proteomes" id="UP000325684">
    <property type="component" value="Unassembled WGS sequence"/>
</dbReference>
<dbReference type="OrthoDB" id="9805815at2"/>
<dbReference type="PANTHER" id="PTHR33711:SF10">
    <property type="entry name" value="INTRADIOL RING-CLEAVAGE DIOXYGENASES DOMAIN-CONTAINING PROTEIN"/>
    <property type="match status" value="1"/>
</dbReference>
<keyword evidence="3" id="KW-0560">Oxidoreductase</keyword>
<evidence type="ECO:0000313" key="6">
    <source>
        <dbReference type="Proteomes" id="UP000325684"/>
    </source>
</evidence>
<gene>
    <name evidence="5" type="ORF">FEZ63_22505</name>
</gene>
<dbReference type="GO" id="GO:0018578">
    <property type="term" value="F:protocatechuate 3,4-dioxygenase activity"/>
    <property type="evidence" value="ECO:0007669"/>
    <property type="project" value="InterPro"/>
</dbReference>
<dbReference type="SUPFAM" id="SSF49482">
    <property type="entry name" value="Aromatic compound dioxygenase"/>
    <property type="match status" value="1"/>
</dbReference>